<feature type="domain" description="Alpha-D-phosphohexomutase alpha/beta/alpha" evidence="7">
    <location>
        <begin position="7"/>
        <end position="93"/>
    </location>
</feature>
<dbReference type="SUPFAM" id="SSF53738">
    <property type="entry name" value="Phosphoglucomutase, first 3 domains"/>
    <property type="match status" value="1"/>
</dbReference>
<name>A0A382R6Q7_9ZZZZ</name>
<organism evidence="8">
    <name type="scientific">marine metagenome</name>
    <dbReference type="NCBI Taxonomy" id="408172"/>
    <lineage>
        <taxon>unclassified sequences</taxon>
        <taxon>metagenomes</taxon>
        <taxon>ecological metagenomes</taxon>
    </lineage>
</organism>
<evidence type="ECO:0000259" key="7">
    <source>
        <dbReference type="Pfam" id="PF02878"/>
    </source>
</evidence>
<dbReference type="GO" id="GO:0046872">
    <property type="term" value="F:metal ion binding"/>
    <property type="evidence" value="ECO:0007669"/>
    <property type="project" value="UniProtKB-KW"/>
</dbReference>
<sequence length="95" mass="10517">MTINPYIFREYDIRGKVAEDFPPETVTLLGKGFGTYLRRNGGREIALSGDVRLSTLDLMEQFKNGILSTGIDVIKLGLLPTPVNYYSMFKLGVGG</sequence>
<keyword evidence="4" id="KW-0479">Metal-binding</keyword>
<dbReference type="Pfam" id="PF02878">
    <property type="entry name" value="PGM_PMM_I"/>
    <property type="match status" value="1"/>
</dbReference>
<dbReference type="InterPro" id="IPR016055">
    <property type="entry name" value="A-D-PHexomutase_a/b/a-I/II/III"/>
</dbReference>
<dbReference type="InterPro" id="IPR005844">
    <property type="entry name" value="A-D-PHexomutase_a/b/a-I"/>
</dbReference>
<evidence type="ECO:0000313" key="8">
    <source>
        <dbReference type="EMBL" id="SVC92708.1"/>
    </source>
</evidence>
<keyword evidence="5" id="KW-0460">Magnesium</keyword>
<dbReference type="GO" id="GO:0005975">
    <property type="term" value="P:carbohydrate metabolic process"/>
    <property type="evidence" value="ECO:0007669"/>
    <property type="project" value="InterPro"/>
</dbReference>
<keyword evidence="6" id="KW-0413">Isomerase</keyword>
<proteinExistence type="inferred from homology"/>
<evidence type="ECO:0000256" key="6">
    <source>
        <dbReference type="ARBA" id="ARBA00023235"/>
    </source>
</evidence>
<feature type="non-terminal residue" evidence="8">
    <location>
        <position position="95"/>
    </location>
</feature>
<comment type="similarity">
    <text evidence="2">Belongs to the phosphohexose mutase family.</text>
</comment>
<evidence type="ECO:0000256" key="2">
    <source>
        <dbReference type="ARBA" id="ARBA00010231"/>
    </source>
</evidence>
<evidence type="ECO:0000256" key="3">
    <source>
        <dbReference type="ARBA" id="ARBA00022553"/>
    </source>
</evidence>
<protein>
    <recommendedName>
        <fullName evidence="7">Alpha-D-phosphohexomutase alpha/beta/alpha domain-containing protein</fullName>
    </recommendedName>
</protein>
<dbReference type="Gene3D" id="3.40.120.10">
    <property type="entry name" value="Alpha-D-Glucose-1,6-Bisphosphate, subunit A, domain 3"/>
    <property type="match status" value="1"/>
</dbReference>
<dbReference type="EMBL" id="UINC01119117">
    <property type="protein sequence ID" value="SVC92708.1"/>
    <property type="molecule type" value="Genomic_DNA"/>
</dbReference>
<evidence type="ECO:0000256" key="5">
    <source>
        <dbReference type="ARBA" id="ARBA00022842"/>
    </source>
</evidence>
<gene>
    <name evidence="8" type="ORF">METZ01_LOCUS345562</name>
</gene>
<reference evidence="8" key="1">
    <citation type="submission" date="2018-05" db="EMBL/GenBank/DDBJ databases">
        <authorList>
            <person name="Lanie J.A."/>
            <person name="Ng W.-L."/>
            <person name="Kazmierczak K.M."/>
            <person name="Andrzejewski T.M."/>
            <person name="Davidsen T.M."/>
            <person name="Wayne K.J."/>
            <person name="Tettelin H."/>
            <person name="Glass J.I."/>
            <person name="Rusch D."/>
            <person name="Podicherti R."/>
            <person name="Tsui H.-C.T."/>
            <person name="Winkler M.E."/>
        </authorList>
    </citation>
    <scope>NUCLEOTIDE SEQUENCE</scope>
</reference>
<dbReference type="PANTHER" id="PTHR43771">
    <property type="entry name" value="PHOSPHOMANNOMUTASE"/>
    <property type="match status" value="1"/>
</dbReference>
<keyword evidence="3" id="KW-0597">Phosphoprotein</keyword>
<dbReference type="PANTHER" id="PTHR43771:SF1">
    <property type="entry name" value="PHOSPHOMANNOMUTASE"/>
    <property type="match status" value="1"/>
</dbReference>
<accession>A0A382R6Q7</accession>
<comment type="cofactor">
    <cofactor evidence="1">
        <name>Mg(2+)</name>
        <dbReference type="ChEBI" id="CHEBI:18420"/>
    </cofactor>
</comment>
<dbReference type="AlphaFoldDB" id="A0A382R6Q7"/>
<dbReference type="GO" id="GO:0016868">
    <property type="term" value="F:intramolecular phosphotransferase activity"/>
    <property type="evidence" value="ECO:0007669"/>
    <property type="project" value="InterPro"/>
</dbReference>
<evidence type="ECO:0000256" key="1">
    <source>
        <dbReference type="ARBA" id="ARBA00001946"/>
    </source>
</evidence>
<evidence type="ECO:0000256" key="4">
    <source>
        <dbReference type="ARBA" id="ARBA00022723"/>
    </source>
</evidence>